<dbReference type="SUPFAM" id="SSF50475">
    <property type="entry name" value="FMN-binding split barrel"/>
    <property type="match status" value="1"/>
</dbReference>
<dbReference type="GO" id="GO:0010181">
    <property type="term" value="F:FMN binding"/>
    <property type="evidence" value="ECO:0007669"/>
    <property type="project" value="InterPro"/>
</dbReference>
<evidence type="ECO:0000256" key="1">
    <source>
        <dbReference type="ARBA" id="ARBA00038054"/>
    </source>
</evidence>
<gene>
    <name evidence="3" type="ORF">LY60_01861</name>
</gene>
<dbReference type="PANTHER" id="PTHR43567:SF5">
    <property type="entry name" value="HYPOTHETICAL CYTOSOLIC PROTEIN"/>
    <property type="match status" value="1"/>
</dbReference>
<dbReference type="Proteomes" id="UP000315343">
    <property type="component" value="Unassembled WGS sequence"/>
</dbReference>
<evidence type="ECO:0000259" key="2">
    <source>
        <dbReference type="Pfam" id="PF01613"/>
    </source>
</evidence>
<proteinExistence type="inferred from homology"/>
<sequence length="174" mass="20102">MSNFIEINAEELNISPFKLIGHDWMLLTAEKEGKANTMTASWGGLGVMWGKNVSYTVIRPQRYTKEFIENSDTFSISFFEAAYKKQLSYLGAVSGKSEDKIQKSGLTLMHIDNTPTFEEASIVIVCRKLYAQDFKPEFFIEKANDEKWYPNKDYHKLYISEVVKILKKHDKIPQ</sequence>
<dbReference type="InterPro" id="IPR012349">
    <property type="entry name" value="Split_barrel_FMN-bd"/>
</dbReference>
<dbReference type="AlphaFoldDB" id="A0A562JBP6"/>
<comment type="similarity">
    <text evidence="1">Belongs to the flavoredoxin family.</text>
</comment>
<accession>A0A562JBP6</accession>
<comment type="caution">
    <text evidence="3">The sequence shown here is derived from an EMBL/GenBank/DDBJ whole genome shotgun (WGS) entry which is preliminary data.</text>
</comment>
<keyword evidence="4" id="KW-1185">Reference proteome</keyword>
<organism evidence="3 4">
    <name type="scientific">Sedimentibacter saalensis</name>
    <dbReference type="NCBI Taxonomy" id="130788"/>
    <lineage>
        <taxon>Bacteria</taxon>
        <taxon>Bacillati</taxon>
        <taxon>Bacillota</taxon>
        <taxon>Tissierellia</taxon>
        <taxon>Sedimentibacter</taxon>
    </lineage>
</organism>
<evidence type="ECO:0000313" key="4">
    <source>
        <dbReference type="Proteomes" id="UP000315343"/>
    </source>
</evidence>
<evidence type="ECO:0000313" key="3">
    <source>
        <dbReference type="EMBL" id="TWH80599.1"/>
    </source>
</evidence>
<protein>
    <submittedName>
        <fullName evidence="3">Flavin reductase (DIM6/NTAB) family NADH-FMN oxidoreductase RutF</fullName>
    </submittedName>
</protein>
<dbReference type="InterPro" id="IPR002563">
    <property type="entry name" value="Flavin_Rdtase-like_dom"/>
</dbReference>
<dbReference type="EMBL" id="VLKH01000004">
    <property type="protein sequence ID" value="TWH80599.1"/>
    <property type="molecule type" value="Genomic_DNA"/>
</dbReference>
<dbReference type="Pfam" id="PF01613">
    <property type="entry name" value="Flavin_Reduct"/>
    <property type="match status" value="1"/>
</dbReference>
<dbReference type="RefSeq" id="WP_246145406.1">
    <property type="nucleotide sequence ID" value="NZ_DAMBUX010000003.1"/>
</dbReference>
<name>A0A562JBP6_9FIRM</name>
<reference evidence="3 4" key="1">
    <citation type="submission" date="2019-07" db="EMBL/GenBank/DDBJ databases">
        <title>Genomic Encyclopedia of Type Strains, Phase I: the one thousand microbial genomes (KMG-I) project.</title>
        <authorList>
            <person name="Kyrpides N."/>
        </authorList>
    </citation>
    <scope>NUCLEOTIDE SEQUENCE [LARGE SCALE GENOMIC DNA]</scope>
    <source>
        <strain evidence="3 4">DSM 13558</strain>
    </source>
</reference>
<feature type="domain" description="Flavin reductase like" evidence="2">
    <location>
        <begin position="24"/>
        <end position="165"/>
    </location>
</feature>
<dbReference type="GO" id="GO:0016646">
    <property type="term" value="F:oxidoreductase activity, acting on the CH-NH group of donors, NAD or NADP as acceptor"/>
    <property type="evidence" value="ECO:0007669"/>
    <property type="project" value="UniProtKB-ARBA"/>
</dbReference>
<dbReference type="InterPro" id="IPR052174">
    <property type="entry name" value="Flavoredoxin"/>
</dbReference>
<dbReference type="Gene3D" id="2.30.110.10">
    <property type="entry name" value="Electron Transport, Fmn-binding Protein, Chain A"/>
    <property type="match status" value="1"/>
</dbReference>
<dbReference type="PANTHER" id="PTHR43567">
    <property type="entry name" value="FLAVOREDOXIN-RELATED-RELATED"/>
    <property type="match status" value="1"/>
</dbReference>